<gene>
    <name evidence="15" type="ORF">AW171_hschr272</name>
</gene>
<keyword evidence="7 13" id="KW-0418">Kinase</keyword>
<comment type="similarity">
    <text evidence="2 13">Belongs to the GHMP kinase family. Mevalonate kinase subfamily.</text>
</comment>
<dbReference type="InterPro" id="IPR006203">
    <property type="entry name" value="GHMP_knse_ATP-bd_CS"/>
</dbReference>
<evidence type="ECO:0000256" key="8">
    <source>
        <dbReference type="ARBA" id="ARBA00022840"/>
    </source>
</evidence>
<dbReference type="EC" id="2.7.4.2" evidence="3 13"/>
<name>A0A109UVX7_9SACH</name>
<feature type="domain" description="GHMP kinase N-terminal" evidence="14">
    <location>
        <begin position="138"/>
        <end position="211"/>
    </location>
</feature>
<dbReference type="Gene3D" id="3.30.230.10">
    <property type="match status" value="1"/>
</dbReference>
<keyword evidence="5 13" id="KW-0808">Transferase</keyword>
<dbReference type="STRING" id="45286.A0A109UVX7"/>
<keyword evidence="10 13" id="KW-0443">Lipid metabolism</keyword>
<accession>A0A109UVX7</accession>
<dbReference type="Proteomes" id="UP000243052">
    <property type="component" value="Chromosome ii"/>
</dbReference>
<dbReference type="GO" id="GO:0019287">
    <property type="term" value="P:isopentenyl diphosphate biosynthetic process, mevalonate pathway"/>
    <property type="evidence" value="ECO:0007669"/>
    <property type="project" value="UniProtKB-UniRule"/>
</dbReference>
<evidence type="ECO:0000256" key="1">
    <source>
        <dbReference type="ARBA" id="ARBA00005017"/>
    </source>
</evidence>
<evidence type="ECO:0000256" key="13">
    <source>
        <dbReference type="PIRNR" id="PIRNR017288"/>
    </source>
</evidence>
<evidence type="ECO:0000256" key="9">
    <source>
        <dbReference type="ARBA" id="ARBA00022955"/>
    </source>
</evidence>
<evidence type="ECO:0000313" key="15">
    <source>
        <dbReference type="EMBL" id="AMD18566.1"/>
    </source>
</evidence>
<dbReference type="GO" id="GO:0005777">
    <property type="term" value="C:peroxisome"/>
    <property type="evidence" value="ECO:0007669"/>
    <property type="project" value="TreeGrafter"/>
</dbReference>
<dbReference type="RefSeq" id="XP_017985562.1">
    <property type="nucleotide sequence ID" value="XM_018130342.1"/>
</dbReference>
<evidence type="ECO:0000256" key="3">
    <source>
        <dbReference type="ARBA" id="ARBA00012958"/>
    </source>
</evidence>
<dbReference type="SUPFAM" id="SSF54211">
    <property type="entry name" value="Ribosomal protein S5 domain 2-like"/>
    <property type="match status" value="1"/>
</dbReference>
<comment type="pathway">
    <text evidence="1 13">Isoprenoid biosynthesis; isopentenyl diphosphate biosynthesis via mevalonate pathway; isopentenyl diphosphate from (R)-mevalonate: step 2/3.</text>
</comment>
<evidence type="ECO:0000256" key="2">
    <source>
        <dbReference type="ARBA" id="ARBA00006495"/>
    </source>
</evidence>
<keyword evidence="11 13" id="KW-0753">Steroid metabolism</keyword>
<dbReference type="InterPro" id="IPR014721">
    <property type="entry name" value="Ribsml_uS5_D2-typ_fold_subgr"/>
</dbReference>
<dbReference type="PIRSF" id="PIRSF017288">
    <property type="entry name" value="PMK_GHMP_euk"/>
    <property type="match status" value="1"/>
</dbReference>
<dbReference type="GO" id="GO:0005524">
    <property type="term" value="F:ATP binding"/>
    <property type="evidence" value="ECO:0007669"/>
    <property type="project" value="UniProtKB-UniRule"/>
</dbReference>
<dbReference type="GO" id="GO:0004631">
    <property type="term" value="F:phosphomevalonate kinase activity"/>
    <property type="evidence" value="ECO:0007669"/>
    <property type="project" value="UniProtKB-UniRule"/>
</dbReference>
<dbReference type="FunFam" id="3.30.230.10:FF:000101">
    <property type="entry name" value="Phosphomevalonate kinase"/>
    <property type="match status" value="1"/>
</dbReference>
<evidence type="ECO:0000313" key="16">
    <source>
        <dbReference type="Proteomes" id="UP000243052"/>
    </source>
</evidence>
<protein>
    <recommendedName>
        <fullName evidence="3 13">Phosphomevalonate kinase</fullName>
        <ecNumber evidence="3 13">2.7.4.2</ecNumber>
    </recommendedName>
</protein>
<keyword evidence="6" id="KW-0547">Nucleotide-binding</keyword>
<keyword evidence="16" id="KW-1185">Reference proteome</keyword>
<keyword evidence="4 13" id="KW-0444">Lipid biosynthesis</keyword>
<dbReference type="InterPro" id="IPR016005">
    <property type="entry name" value="Erg8"/>
</dbReference>
<sequence length="444" mass="49108">MDSKTAYSAPGKCLLVGGYLVLDPKYQAYVVALSSRMHAVVYEKDANPGNRFRVVVTSSQFNNDQWTYEIDPSNHYLPVELHGKKNPFVEMVLVNVFNYFQPNAASHGNIYVDIFSDSGYNSQKNSIEKSNGFKKFHFHRETVTKVPKTGLGSSAGLVTVLTTALVSVFKKDLDIKLENDQNLVHNLAQIAHCQAQGKVGSGFDVGAAVFGTTTYTRFQPSLIEGLSAHGSGQYHQDLVKVVDNHWDAVFNRILLPPGLRIVMGDVSAGSETPKMVALVKKWHADNLPRSEDIFNKINDWNMQFMDTLDHLRILSESSPAEYKKALEAIDMGKNLKEFPLLLKLQEAVGNIRENLRLITRESGAAIEPPSQTELLDNCIKLKGVLTGMVPGAGGHDAIALIATSSSDLSTQTKTPEFQSLTLLDLRQEDYGILVENPVHYENLV</sequence>
<dbReference type="UniPathway" id="UPA00057">
    <property type="reaction ID" value="UER00099"/>
</dbReference>
<dbReference type="InterPro" id="IPR006204">
    <property type="entry name" value="GHMP_kinase_N_dom"/>
</dbReference>
<dbReference type="EMBL" id="CP014242">
    <property type="protein sequence ID" value="AMD18566.1"/>
    <property type="molecule type" value="Genomic_DNA"/>
</dbReference>
<proteinExistence type="inferred from homology"/>
<dbReference type="PANTHER" id="PTHR31814:SF2">
    <property type="entry name" value="PHOSPHOMEVALONATE KINASE"/>
    <property type="match status" value="1"/>
</dbReference>
<dbReference type="AlphaFoldDB" id="A0A109UVX7"/>
<dbReference type="GeneID" id="28722373"/>
<evidence type="ECO:0000256" key="10">
    <source>
        <dbReference type="ARBA" id="ARBA00023098"/>
    </source>
</evidence>
<organism evidence="15 16">
    <name type="scientific">Eremothecium sinecaudum</name>
    <dbReference type="NCBI Taxonomy" id="45286"/>
    <lineage>
        <taxon>Eukaryota</taxon>
        <taxon>Fungi</taxon>
        <taxon>Dikarya</taxon>
        <taxon>Ascomycota</taxon>
        <taxon>Saccharomycotina</taxon>
        <taxon>Saccharomycetes</taxon>
        <taxon>Saccharomycetales</taxon>
        <taxon>Saccharomycetaceae</taxon>
        <taxon>Eremothecium</taxon>
    </lineage>
</organism>
<evidence type="ECO:0000256" key="11">
    <source>
        <dbReference type="ARBA" id="ARBA00023221"/>
    </source>
</evidence>
<keyword evidence="8" id="KW-0067">ATP-binding</keyword>
<evidence type="ECO:0000256" key="12">
    <source>
        <dbReference type="ARBA" id="ARBA00029326"/>
    </source>
</evidence>
<keyword evidence="9 13" id="KW-0752">Steroid biosynthesis</keyword>
<dbReference type="InterPro" id="IPR020568">
    <property type="entry name" value="Ribosomal_Su5_D2-typ_SF"/>
</dbReference>
<evidence type="ECO:0000259" key="14">
    <source>
        <dbReference type="Pfam" id="PF00288"/>
    </source>
</evidence>
<dbReference type="GO" id="GO:0010142">
    <property type="term" value="P:farnesyl diphosphate biosynthetic process, mevalonate pathway"/>
    <property type="evidence" value="ECO:0007669"/>
    <property type="project" value="TreeGrafter"/>
</dbReference>
<evidence type="ECO:0000256" key="7">
    <source>
        <dbReference type="ARBA" id="ARBA00022777"/>
    </source>
</evidence>
<reference evidence="15 16" key="1">
    <citation type="submission" date="2016-01" db="EMBL/GenBank/DDBJ databases">
        <title>Genome sequence of the yeast Holleya sinecauda.</title>
        <authorList>
            <person name="Dietrich F.S."/>
        </authorList>
    </citation>
    <scope>NUCLEOTIDE SEQUENCE [LARGE SCALE GENOMIC DNA]</scope>
    <source>
        <strain evidence="15 16">ATCC 58844</strain>
    </source>
</reference>
<dbReference type="OrthoDB" id="10262935at2759"/>
<evidence type="ECO:0000256" key="6">
    <source>
        <dbReference type="ARBA" id="ARBA00022741"/>
    </source>
</evidence>
<dbReference type="NCBIfam" id="TIGR01219">
    <property type="entry name" value="Pmev_kin_ERG8"/>
    <property type="match status" value="1"/>
</dbReference>
<dbReference type="PANTHER" id="PTHR31814">
    <property type="match status" value="1"/>
</dbReference>
<evidence type="ECO:0000256" key="5">
    <source>
        <dbReference type="ARBA" id="ARBA00022679"/>
    </source>
</evidence>
<dbReference type="InterPro" id="IPR035102">
    <property type="entry name" value="Phosphomevalonate_kinase"/>
</dbReference>
<dbReference type="PROSITE" id="PS00627">
    <property type="entry name" value="GHMP_KINASES_ATP"/>
    <property type="match status" value="1"/>
</dbReference>
<evidence type="ECO:0000256" key="4">
    <source>
        <dbReference type="ARBA" id="ARBA00022516"/>
    </source>
</evidence>
<comment type="catalytic activity">
    <reaction evidence="12">
        <text>(R)-5-phosphomevalonate + ATP = (R)-5-diphosphomevalonate + ADP</text>
        <dbReference type="Rhea" id="RHEA:16341"/>
        <dbReference type="ChEBI" id="CHEBI:30616"/>
        <dbReference type="ChEBI" id="CHEBI:57557"/>
        <dbReference type="ChEBI" id="CHEBI:58146"/>
        <dbReference type="ChEBI" id="CHEBI:456216"/>
        <dbReference type="EC" id="2.7.4.2"/>
    </reaction>
    <physiologicalReaction direction="left-to-right" evidence="12">
        <dbReference type="Rhea" id="RHEA:16342"/>
    </physiologicalReaction>
</comment>
<dbReference type="Pfam" id="PF00288">
    <property type="entry name" value="GHMP_kinases_N"/>
    <property type="match status" value="1"/>
</dbReference>
<dbReference type="GO" id="GO:0006696">
    <property type="term" value="P:ergosterol biosynthetic process"/>
    <property type="evidence" value="ECO:0007669"/>
    <property type="project" value="TreeGrafter"/>
</dbReference>